<proteinExistence type="inferred from homology"/>
<dbReference type="InterPro" id="IPR001806">
    <property type="entry name" value="Small_GTPase"/>
</dbReference>
<keyword evidence="5" id="KW-0342">GTP-binding</keyword>
<dbReference type="Pfam" id="PF00071">
    <property type="entry name" value="Ras"/>
    <property type="match status" value="1"/>
</dbReference>
<dbReference type="PANTHER" id="PTHR47981">
    <property type="entry name" value="RAB FAMILY"/>
    <property type="match status" value="1"/>
</dbReference>
<evidence type="ECO:0000256" key="5">
    <source>
        <dbReference type="ARBA" id="ARBA00023134"/>
    </source>
</evidence>
<dbReference type="SMART" id="SM00174">
    <property type="entry name" value="RHO"/>
    <property type="match status" value="1"/>
</dbReference>
<dbReference type="PROSITE" id="PS51419">
    <property type="entry name" value="RAB"/>
    <property type="match status" value="1"/>
</dbReference>
<accession>A0A8S9ZGW2</accession>
<keyword evidence="2" id="KW-0813">Transport</keyword>
<evidence type="ECO:0000256" key="9">
    <source>
        <dbReference type="ARBA" id="ARBA00067801"/>
    </source>
</evidence>
<sequence>MSNRNIQKKKLTLKIILLGESGVGKTSIVNRFVNKKFLNYYKATIGVDFMQKQLNVDGVDVILHIWDTAGLERYQSLGSAYYRGADCCVLIYDLTSAASFRAIESWRDEFLVISNPTDPDDFPFMLLGNKFDLIEKRAVGSSKAENWCRQFVNMKHFEVSAKEDWRLDDAFKEVVRMCLTRLRREEDYYPDFPERINLHNRNTGQIEDEVTTTCNLCSYS</sequence>
<evidence type="ECO:0000256" key="8">
    <source>
        <dbReference type="ARBA" id="ARBA00058158"/>
    </source>
</evidence>
<keyword evidence="11" id="KW-1185">Reference proteome</keyword>
<dbReference type="OrthoDB" id="1436450at2759"/>
<comment type="function">
    <text evidence="8">Controls vesicular trafficking from endosomes to the trans-Golgi network (TGN). Acts as a negative regulator of TLR9 signaling and can suppress TLR9-triggered TNFA, IL6, and IFNB production in macrophages by promoting TLR9 lysosomal degradation. Also negatively regulates TLR4 signaling in macrophages by promoting lysosomal degradation of TLR4. Promotes megakaryocytic differentiation by increasing NF-kappa-B-dependent IL6 production and subsequently enhancing the association of STAT3 with GATA1. Not involved in the regulation of the EGF- and EGFR degradation pathway.</text>
</comment>
<keyword evidence="3" id="KW-0547">Nucleotide-binding</keyword>
<comment type="similarity">
    <text evidence="1">Belongs to the small GTPase superfamily. Rab family.</text>
</comment>
<dbReference type="PANTHER" id="PTHR47981:SF20">
    <property type="entry name" value="RAS-RELATED PROTEIN RAB-7A"/>
    <property type="match status" value="1"/>
</dbReference>
<dbReference type="GO" id="GO:0005770">
    <property type="term" value="C:late endosome"/>
    <property type="evidence" value="ECO:0007669"/>
    <property type="project" value="UniProtKB-ARBA"/>
</dbReference>
<evidence type="ECO:0000256" key="2">
    <source>
        <dbReference type="ARBA" id="ARBA00022448"/>
    </source>
</evidence>
<dbReference type="SMART" id="SM00175">
    <property type="entry name" value="RAB"/>
    <property type="match status" value="1"/>
</dbReference>
<dbReference type="EMBL" id="JABEBT010000099">
    <property type="protein sequence ID" value="KAF7632573.1"/>
    <property type="molecule type" value="Genomic_DNA"/>
</dbReference>
<dbReference type="InterPro" id="IPR005225">
    <property type="entry name" value="Small_GTP-bd"/>
</dbReference>
<comment type="caution">
    <text evidence="10">The sequence shown here is derived from an EMBL/GenBank/DDBJ whole genome shotgun (WGS) entry which is preliminary data.</text>
</comment>
<dbReference type="GO" id="GO:0003924">
    <property type="term" value="F:GTPase activity"/>
    <property type="evidence" value="ECO:0007669"/>
    <property type="project" value="InterPro"/>
</dbReference>
<dbReference type="FunFam" id="3.40.50.300:FF:000751">
    <property type="entry name" value="Rab family GTPase, putative"/>
    <property type="match status" value="1"/>
</dbReference>
<evidence type="ECO:0000256" key="6">
    <source>
        <dbReference type="ARBA" id="ARBA00023288"/>
    </source>
</evidence>
<dbReference type="PROSITE" id="PS51421">
    <property type="entry name" value="RAS"/>
    <property type="match status" value="1"/>
</dbReference>
<protein>
    <recommendedName>
        <fullName evidence="9">Ras-related protein Rab-7b</fullName>
    </recommendedName>
</protein>
<dbReference type="InterPro" id="IPR027417">
    <property type="entry name" value="P-loop_NTPase"/>
</dbReference>
<dbReference type="PRINTS" id="PR00449">
    <property type="entry name" value="RASTRNSFRMNG"/>
</dbReference>
<name>A0A8S9ZGW2_9BILA</name>
<dbReference type="Gene3D" id="3.40.50.300">
    <property type="entry name" value="P-loop containing nucleotide triphosphate hydrolases"/>
    <property type="match status" value="1"/>
</dbReference>
<dbReference type="SUPFAM" id="SSF52540">
    <property type="entry name" value="P-loop containing nucleoside triphosphate hydrolases"/>
    <property type="match status" value="1"/>
</dbReference>
<evidence type="ECO:0000256" key="3">
    <source>
        <dbReference type="ARBA" id="ARBA00022741"/>
    </source>
</evidence>
<dbReference type="GO" id="GO:0002682">
    <property type="term" value="P:regulation of immune system process"/>
    <property type="evidence" value="ECO:0007669"/>
    <property type="project" value="UniProtKB-ARBA"/>
</dbReference>
<evidence type="ECO:0000313" key="11">
    <source>
        <dbReference type="Proteomes" id="UP000605970"/>
    </source>
</evidence>
<dbReference type="SMART" id="SM00173">
    <property type="entry name" value="RAS"/>
    <property type="match status" value="1"/>
</dbReference>
<dbReference type="GO" id="GO:0030139">
    <property type="term" value="C:endocytic vesicle"/>
    <property type="evidence" value="ECO:0007669"/>
    <property type="project" value="UniProtKB-ARBA"/>
</dbReference>
<organism evidence="10 11">
    <name type="scientific">Meloidogyne graminicola</name>
    <dbReference type="NCBI Taxonomy" id="189291"/>
    <lineage>
        <taxon>Eukaryota</taxon>
        <taxon>Metazoa</taxon>
        <taxon>Ecdysozoa</taxon>
        <taxon>Nematoda</taxon>
        <taxon>Chromadorea</taxon>
        <taxon>Rhabditida</taxon>
        <taxon>Tylenchina</taxon>
        <taxon>Tylenchomorpha</taxon>
        <taxon>Tylenchoidea</taxon>
        <taxon>Meloidogynidae</taxon>
        <taxon>Meloidogyninae</taxon>
        <taxon>Meloidogyne</taxon>
    </lineage>
</organism>
<dbReference type="GO" id="GO:0015031">
    <property type="term" value="P:protein transport"/>
    <property type="evidence" value="ECO:0007669"/>
    <property type="project" value="UniProtKB-KW"/>
</dbReference>
<evidence type="ECO:0000256" key="4">
    <source>
        <dbReference type="ARBA" id="ARBA00022927"/>
    </source>
</evidence>
<evidence type="ECO:0000256" key="1">
    <source>
        <dbReference type="ARBA" id="ARBA00006270"/>
    </source>
</evidence>
<evidence type="ECO:0000256" key="7">
    <source>
        <dbReference type="ARBA" id="ARBA00023289"/>
    </source>
</evidence>
<dbReference type="Proteomes" id="UP000605970">
    <property type="component" value="Unassembled WGS sequence"/>
</dbReference>
<reference evidence="10" key="1">
    <citation type="journal article" date="2020" name="Ecol. Evol.">
        <title>Genome structure and content of the rice root-knot nematode (Meloidogyne graminicola).</title>
        <authorList>
            <person name="Phan N.T."/>
            <person name="Danchin E.G.J."/>
            <person name="Klopp C."/>
            <person name="Perfus-Barbeoch L."/>
            <person name="Kozlowski D.K."/>
            <person name="Koutsovoulos G.D."/>
            <person name="Lopez-Roques C."/>
            <person name="Bouchez O."/>
            <person name="Zahm M."/>
            <person name="Besnard G."/>
            <person name="Bellafiore S."/>
        </authorList>
    </citation>
    <scope>NUCLEOTIDE SEQUENCE</scope>
    <source>
        <strain evidence="10">VN-18</strain>
    </source>
</reference>
<gene>
    <name evidence="10" type="ORF">Mgra_00008019</name>
</gene>
<dbReference type="SMART" id="SM00176">
    <property type="entry name" value="RAN"/>
    <property type="match status" value="1"/>
</dbReference>
<dbReference type="NCBIfam" id="TIGR00231">
    <property type="entry name" value="small_GTP"/>
    <property type="match status" value="1"/>
</dbReference>
<dbReference type="AlphaFoldDB" id="A0A8S9ZGW2"/>
<dbReference type="GO" id="GO:0005764">
    <property type="term" value="C:lysosome"/>
    <property type="evidence" value="ECO:0007669"/>
    <property type="project" value="UniProtKB-ARBA"/>
</dbReference>
<evidence type="ECO:0000313" key="10">
    <source>
        <dbReference type="EMBL" id="KAF7632573.1"/>
    </source>
</evidence>
<keyword evidence="4" id="KW-0653">Protein transport</keyword>
<keyword evidence="6" id="KW-0449">Lipoprotein</keyword>
<keyword evidence="7" id="KW-0636">Prenylation</keyword>
<dbReference type="GO" id="GO:0005525">
    <property type="term" value="F:GTP binding"/>
    <property type="evidence" value="ECO:0007669"/>
    <property type="project" value="UniProtKB-KW"/>
</dbReference>